<reference evidence="2" key="2">
    <citation type="submission" date="2020-09" db="EMBL/GenBank/DDBJ databases">
        <authorList>
            <person name="Sun Q."/>
            <person name="Ohkuma M."/>
        </authorList>
    </citation>
    <scope>NUCLEOTIDE SEQUENCE</scope>
    <source>
        <strain evidence="2">JCM 4391</strain>
    </source>
</reference>
<keyword evidence="3" id="KW-1185">Reference proteome</keyword>
<comment type="caution">
    <text evidence="2">The sequence shown here is derived from an EMBL/GenBank/DDBJ whole genome shotgun (WGS) entry which is preliminary data.</text>
</comment>
<dbReference type="RefSeq" id="WP_189554363.1">
    <property type="nucleotide sequence ID" value="NZ_BMTP01000020.1"/>
</dbReference>
<name>A0A918I4Z6_9ACTN</name>
<reference evidence="2" key="1">
    <citation type="journal article" date="2014" name="Int. J. Syst. Evol. Microbiol.">
        <title>Complete genome sequence of Corynebacterium casei LMG S-19264T (=DSM 44701T), isolated from a smear-ripened cheese.</title>
        <authorList>
            <consortium name="US DOE Joint Genome Institute (JGI-PGF)"/>
            <person name="Walter F."/>
            <person name="Albersmeier A."/>
            <person name="Kalinowski J."/>
            <person name="Ruckert C."/>
        </authorList>
    </citation>
    <scope>NUCLEOTIDE SEQUENCE</scope>
    <source>
        <strain evidence="2">JCM 4391</strain>
    </source>
</reference>
<gene>
    <name evidence="2" type="ORF">GCM10010274_59380</name>
</gene>
<evidence type="ECO:0000256" key="1">
    <source>
        <dbReference type="SAM" id="MobiDB-lite"/>
    </source>
</evidence>
<dbReference type="Proteomes" id="UP000636661">
    <property type="component" value="Unassembled WGS sequence"/>
</dbReference>
<dbReference type="AlphaFoldDB" id="A0A918I4Z6"/>
<proteinExistence type="predicted"/>
<evidence type="ECO:0000313" key="3">
    <source>
        <dbReference type="Proteomes" id="UP000636661"/>
    </source>
</evidence>
<feature type="region of interest" description="Disordered" evidence="1">
    <location>
        <begin position="27"/>
        <end position="48"/>
    </location>
</feature>
<protein>
    <submittedName>
        <fullName evidence="2">Uncharacterized protein</fullName>
    </submittedName>
</protein>
<accession>A0A918I4Z6</accession>
<organism evidence="2 3">
    <name type="scientific">Streptomyces lavendofoliae</name>
    <dbReference type="NCBI Taxonomy" id="67314"/>
    <lineage>
        <taxon>Bacteria</taxon>
        <taxon>Bacillati</taxon>
        <taxon>Actinomycetota</taxon>
        <taxon>Actinomycetes</taxon>
        <taxon>Kitasatosporales</taxon>
        <taxon>Streptomycetaceae</taxon>
        <taxon>Streptomyces</taxon>
    </lineage>
</organism>
<evidence type="ECO:0000313" key="2">
    <source>
        <dbReference type="EMBL" id="GGU62690.1"/>
    </source>
</evidence>
<dbReference type="EMBL" id="BMTP01000020">
    <property type="protein sequence ID" value="GGU62690.1"/>
    <property type="molecule type" value="Genomic_DNA"/>
</dbReference>
<sequence>MTDQGPETHHWDAAKTADVARLLAGHPPRQAGWTTSNVDHPEAPMPERTPAEDLQQLDSVRSHIKAAAEHQPSPEQLAEWAAADQELARRINKIRPGVPVHQAFYVLDTLPAIQQVDAAPTPPDAPDQVAAESCCVCAGSPAAYRNYRDQPFCQVCADCDCGENPCVRTGVNDPDVSRNARHREQIAQAIRDHRFTIDFGNAVIARPEHLADAVLRVPASAEALAAVEQVRQIAEHHLHDSDDGTDPCAAAILAALDGQPTPAEPPVHIGGRANAEDCPACAGTNPPYPFLCPGQPQPPAHDQQEWS</sequence>